<gene>
    <name evidence="3" type="ORF">OO014_10300</name>
</gene>
<dbReference type="PROSITE" id="PS51371">
    <property type="entry name" value="CBS"/>
    <property type="match status" value="1"/>
</dbReference>
<dbReference type="InterPro" id="IPR000644">
    <property type="entry name" value="CBS_dom"/>
</dbReference>
<dbReference type="InterPro" id="IPR005835">
    <property type="entry name" value="NTP_transferase_dom"/>
</dbReference>
<evidence type="ECO:0000256" key="1">
    <source>
        <dbReference type="PROSITE-ProRule" id="PRU00703"/>
    </source>
</evidence>
<dbReference type="InterPro" id="IPR046342">
    <property type="entry name" value="CBS_dom_sf"/>
</dbReference>
<dbReference type="Gene3D" id="3.90.550.10">
    <property type="entry name" value="Spore Coat Polysaccharide Biosynthesis Protein SpsA, Chain A"/>
    <property type="match status" value="1"/>
</dbReference>
<dbReference type="PANTHER" id="PTHR22572">
    <property type="entry name" value="SUGAR-1-PHOSPHATE GUANYL TRANSFERASE"/>
    <property type="match status" value="1"/>
</dbReference>
<evidence type="ECO:0000313" key="4">
    <source>
        <dbReference type="Proteomes" id="UP001150259"/>
    </source>
</evidence>
<reference evidence="3 4" key="1">
    <citation type="submission" date="2022-11" db="EMBL/GenBank/DDBJ databases">
        <title>Anaerobic phenanthrene biodegradation by a DNRA strain PheN6.</title>
        <authorList>
            <person name="Zhang Z."/>
        </authorList>
    </citation>
    <scope>NUCLEOTIDE SEQUENCE [LARGE SCALE GENOMIC DNA]</scope>
    <source>
        <strain evidence="3 4">PheN6</strain>
    </source>
</reference>
<name>A0ABT5GIB7_9MICO</name>
<proteinExistence type="predicted"/>
<dbReference type="InterPro" id="IPR029044">
    <property type="entry name" value="Nucleotide-diphossugar_trans"/>
</dbReference>
<dbReference type="Pfam" id="PF00483">
    <property type="entry name" value="NTP_transferase"/>
    <property type="match status" value="1"/>
</dbReference>
<dbReference type="EMBL" id="JAPFQL010000039">
    <property type="protein sequence ID" value="MDC5697650.1"/>
    <property type="molecule type" value="Genomic_DNA"/>
</dbReference>
<dbReference type="SUPFAM" id="SSF54631">
    <property type="entry name" value="CBS-domain pair"/>
    <property type="match status" value="1"/>
</dbReference>
<accession>A0ABT5GIB7</accession>
<dbReference type="RefSeq" id="WP_272462226.1">
    <property type="nucleotide sequence ID" value="NZ_JAPFQL010000039.1"/>
</dbReference>
<comment type="caution">
    <text evidence="3">The sequence shown here is derived from an EMBL/GenBank/DDBJ whole genome shotgun (WGS) entry which is preliminary data.</text>
</comment>
<evidence type="ECO:0000259" key="2">
    <source>
        <dbReference type="PROSITE" id="PS51371"/>
    </source>
</evidence>
<keyword evidence="4" id="KW-1185">Reference proteome</keyword>
<dbReference type="Pfam" id="PF00571">
    <property type="entry name" value="CBS"/>
    <property type="match status" value="1"/>
</dbReference>
<dbReference type="Gene3D" id="3.10.580.10">
    <property type="entry name" value="CBS-domain"/>
    <property type="match status" value="1"/>
</dbReference>
<dbReference type="InterPro" id="IPR050486">
    <property type="entry name" value="Mannose-1P_guanyltransferase"/>
</dbReference>
<keyword evidence="1" id="KW-0129">CBS domain</keyword>
<protein>
    <submittedName>
        <fullName evidence="3">Sugar phosphate nucleotidyltransferase</fullName>
    </submittedName>
</protein>
<dbReference type="Proteomes" id="UP001150259">
    <property type="component" value="Unassembled WGS sequence"/>
</dbReference>
<organism evidence="3 4">
    <name type="scientific">Intrasporangium calvum</name>
    <dbReference type="NCBI Taxonomy" id="53358"/>
    <lineage>
        <taxon>Bacteria</taxon>
        <taxon>Bacillati</taxon>
        <taxon>Actinomycetota</taxon>
        <taxon>Actinomycetes</taxon>
        <taxon>Micrococcales</taxon>
        <taxon>Intrasporangiaceae</taxon>
        <taxon>Intrasporangium</taxon>
    </lineage>
</organism>
<sequence>MSRTSLSDELQRSIAPTSATLRDALLVIDRSGTRVCLLVDEGGRLAGLLTDGDLRRAILRGRSLEDRALDHATTSPHTVAAGSPRALVVDLLTALHVSAVPEIAEDATLVGLHTLSDVVGAKPLPNVAVIMAGGRGSRLGDLTRHTPKPLMTVAGRSIIEWIILGLVGDGIRDIHVSVNYLADQIEEHLGDGSRLGCSVRYLREEADRPLGTAGSLSLLRAERPDLAHPVLVMNGDLMVQFDAGDLLRTHRGTGATVTMATRSYQHEVPFGVVESESGRVTGVSEKPTISLDINAAVYAVEPRALAWVPDGRPSGMPDLVEACLEKREVVTAWPIGSDWIDVGTPTDLARAKGHA</sequence>
<dbReference type="SUPFAM" id="SSF53448">
    <property type="entry name" value="Nucleotide-diphospho-sugar transferases"/>
    <property type="match status" value="1"/>
</dbReference>
<feature type="domain" description="CBS" evidence="2">
    <location>
        <begin position="1"/>
        <end position="64"/>
    </location>
</feature>
<evidence type="ECO:0000313" key="3">
    <source>
        <dbReference type="EMBL" id="MDC5697650.1"/>
    </source>
</evidence>